<dbReference type="PANTHER" id="PTHR23028:SF53">
    <property type="entry name" value="ACYL_TRANSF_3 DOMAIN-CONTAINING PROTEIN"/>
    <property type="match status" value="1"/>
</dbReference>
<dbReference type="Proteomes" id="UP001496627">
    <property type="component" value="Unassembled WGS sequence"/>
</dbReference>
<name>A0ABV0M612_9HYPH</name>
<gene>
    <name evidence="5" type="ORF">ABK249_20535</name>
</gene>
<feature type="domain" description="Acyltransferase 3" evidence="3">
    <location>
        <begin position="5"/>
        <end position="326"/>
    </location>
</feature>
<dbReference type="GO" id="GO:0016746">
    <property type="term" value="F:acyltransferase activity"/>
    <property type="evidence" value="ECO:0007669"/>
    <property type="project" value="UniProtKB-KW"/>
</dbReference>
<evidence type="ECO:0000256" key="1">
    <source>
        <dbReference type="SAM" id="MobiDB-lite"/>
    </source>
</evidence>
<dbReference type="InterPro" id="IPR002656">
    <property type="entry name" value="Acyl_transf_3_dom"/>
</dbReference>
<dbReference type="InterPro" id="IPR050879">
    <property type="entry name" value="Acyltransferase_3"/>
</dbReference>
<feature type="transmembrane region" description="Helical" evidence="2">
    <location>
        <begin position="157"/>
        <end position="180"/>
    </location>
</feature>
<feature type="compositionally biased region" description="Basic residues" evidence="1">
    <location>
        <begin position="660"/>
        <end position="671"/>
    </location>
</feature>
<dbReference type="Pfam" id="PF19040">
    <property type="entry name" value="SGNH"/>
    <property type="match status" value="1"/>
</dbReference>
<feature type="transmembrane region" description="Helical" evidence="2">
    <location>
        <begin position="32"/>
        <end position="51"/>
    </location>
</feature>
<feature type="transmembrane region" description="Helical" evidence="2">
    <location>
        <begin position="72"/>
        <end position="93"/>
    </location>
</feature>
<feature type="transmembrane region" description="Helical" evidence="2">
    <location>
        <begin position="242"/>
        <end position="260"/>
    </location>
</feature>
<feature type="region of interest" description="Disordered" evidence="1">
    <location>
        <begin position="654"/>
        <end position="690"/>
    </location>
</feature>
<dbReference type="EC" id="2.3.1.-" evidence="5"/>
<evidence type="ECO:0000313" key="6">
    <source>
        <dbReference type="Proteomes" id="UP001496627"/>
    </source>
</evidence>
<organism evidence="5 6">
    <name type="scientific">Neorhizobium phenanthreniclasticum</name>
    <dbReference type="NCBI Taxonomy" id="3157917"/>
    <lineage>
        <taxon>Bacteria</taxon>
        <taxon>Pseudomonadati</taxon>
        <taxon>Pseudomonadota</taxon>
        <taxon>Alphaproteobacteria</taxon>
        <taxon>Hyphomicrobiales</taxon>
        <taxon>Rhizobiaceae</taxon>
        <taxon>Rhizobium/Agrobacterium group</taxon>
        <taxon>Neorhizobium</taxon>
    </lineage>
</organism>
<keyword evidence="5" id="KW-0808">Transferase</keyword>
<keyword evidence="6" id="KW-1185">Reference proteome</keyword>
<feature type="transmembrane region" description="Helical" evidence="2">
    <location>
        <begin position="272"/>
        <end position="292"/>
    </location>
</feature>
<accession>A0ABV0M612</accession>
<dbReference type="RefSeq" id="WP_348863771.1">
    <property type="nucleotide sequence ID" value="NZ_JBEAAL010000017.1"/>
</dbReference>
<feature type="transmembrane region" description="Helical" evidence="2">
    <location>
        <begin position="186"/>
        <end position="208"/>
    </location>
</feature>
<sequence>MSYRPEIDGLRAVAVVSVLLYHAGIWPFTGGYVGVDVFFVISGYLISGIVLREVHDGLFSVVGFYNRRIRRIYPALLATIIVSTVLSAFTLYADDFKDFGQSVVATLTFSSNLLFWFETDYFAPNAELKPLLHTWSLAVEEQFYVLFPLLLILTKRWSFSATFFILSSLTLASFCAAQYVSTTFPVSGFFLLPFRMWELLAGALLALYETRYPRLNGGIASLGAVLGLLLIVYAVLRLNQETPFPGIFALIPVCGSVLVIRYAHSSTPAARLLSSRLAVGIGLISYSLYLVHQPIFALYRYAQPAEPSWLEMLGLISLSVLLAALSWKFVEQPVRKASFSSRKVFAGATFGSLILICVGAVIHVKSGFPAWTLARLSPEQAVVYRNLLTEKRRVDEIADGNRLTDCIFRTAEMNQVFKNQFAACAARHGPALMIVGDSHAGNLFDALAPISQRPFVVGLSKGFCRAVESNPQCFYDTLLDFAEEHSSSISLIVYMQAGFYLLDAPDGTIGSRDMFHRYDGRSFDASRQRITLTLSYLRKLSLHTPMVWLGPWIDPHVTQNQLVARGCDGLAALPNPFVIPSYRHLDEMARSMADQHQITYVSTISAVNFDPRNDILDCRHVYFMDADHWSEAGGAKFGPLVLSALIRTLPDWLNPPDANRKKRTPFSRQTRRTVPTPSTNEPTRATFFLP</sequence>
<proteinExistence type="predicted"/>
<keyword evidence="2" id="KW-0472">Membrane</keyword>
<reference evidence="5 6" key="1">
    <citation type="submission" date="2024-05" db="EMBL/GenBank/DDBJ databases">
        <title>Neorhizobium sp. Rsf11, a plant growth promoting and heavy metal resistant PAH-degrader.</title>
        <authorList>
            <person name="Golubev S.N."/>
            <person name="Muratova A.Y."/>
            <person name="Markelova M.I."/>
        </authorList>
    </citation>
    <scope>NUCLEOTIDE SEQUENCE [LARGE SCALE GENOMIC DNA]</scope>
    <source>
        <strain evidence="5 6">Rsf11</strain>
    </source>
</reference>
<keyword evidence="2" id="KW-0812">Transmembrane</keyword>
<dbReference type="InterPro" id="IPR043968">
    <property type="entry name" value="SGNH"/>
</dbReference>
<evidence type="ECO:0000259" key="3">
    <source>
        <dbReference type="Pfam" id="PF01757"/>
    </source>
</evidence>
<comment type="caution">
    <text evidence="5">The sequence shown here is derived from an EMBL/GenBank/DDBJ whole genome shotgun (WGS) entry which is preliminary data.</text>
</comment>
<dbReference type="EMBL" id="JBEAAL010000017">
    <property type="protein sequence ID" value="MEQ1407324.1"/>
    <property type="molecule type" value="Genomic_DNA"/>
</dbReference>
<dbReference type="PANTHER" id="PTHR23028">
    <property type="entry name" value="ACETYLTRANSFERASE"/>
    <property type="match status" value="1"/>
</dbReference>
<evidence type="ECO:0000259" key="4">
    <source>
        <dbReference type="Pfam" id="PF19040"/>
    </source>
</evidence>
<feature type="transmembrane region" description="Helical" evidence="2">
    <location>
        <begin position="215"/>
        <end position="236"/>
    </location>
</feature>
<feature type="transmembrane region" description="Helical" evidence="2">
    <location>
        <begin position="342"/>
        <end position="362"/>
    </location>
</feature>
<keyword evidence="2" id="KW-1133">Transmembrane helix</keyword>
<feature type="transmembrane region" description="Helical" evidence="2">
    <location>
        <begin position="9"/>
        <end position="26"/>
    </location>
</feature>
<evidence type="ECO:0000313" key="5">
    <source>
        <dbReference type="EMBL" id="MEQ1407324.1"/>
    </source>
</evidence>
<evidence type="ECO:0000256" key="2">
    <source>
        <dbReference type="SAM" id="Phobius"/>
    </source>
</evidence>
<protein>
    <submittedName>
        <fullName evidence="5">Acyltransferase family protein</fullName>
        <ecNumber evidence="5">2.3.1.-</ecNumber>
    </submittedName>
</protein>
<dbReference type="SUPFAM" id="SSF52266">
    <property type="entry name" value="SGNH hydrolase"/>
    <property type="match status" value="1"/>
</dbReference>
<feature type="compositionally biased region" description="Polar residues" evidence="1">
    <location>
        <begin position="672"/>
        <end position="683"/>
    </location>
</feature>
<feature type="transmembrane region" description="Helical" evidence="2">
    <location>
        <begin position="312"/>
        <end position="330"/>
    </location>
</feature>
<keyword evidence="5" id="KW-0012">Acyltransferase</keyword>
<dbReference type="Pfam" id="PF01757">
    <property type="entry name" value="Acyl_transf_3"/>
    <property type="match status" value="1"/>
</dbReference>
<feature type="domain" description="SGNH" evidence="4">
    <location>
        <begin position="420"/>
        <end position="641"/>
    </location>
</feature>